<proteinExistence type="predicted"/>
<evidence type="ECO:0000313" key="1">
    <source>
        <dbReference type="EMBL" id="MFC3194875.1"/>
    </source>
</evidence>
<dbReference type="EMBL" id="JBHRTS010000005">
    <property type="protein sequence ID" value="MFC3194875.1"/>
    <property type="molecule type" value="Genomic_DNA"/>
</dbReference>
<dbReference type="Gene3D" id="3.40.50.300">
    <property type="entry name" value="P-loop containing nucleotide triphosphate hydrolases"/>
    <property type="match status" value="1"/>
</dbReference>
<name>A0ABV7JDD4_9GAMM</name>
<gene>
    <name evidence="1" type="ORF">ACFODZ_11550</name>
</gene>
<sequence length="442" mass="51501">MTGWIKRLLKRVMGSVDEPVTNFVHIPKTAGTSFIVWLDRFFPAERIYPHQLWREVKLIGPMRNQQYDLFRGHFGGGGVRQLTNRPLAQLTILRDPVELARSTYQYALREQNTRVHDLLTSAQMELSEFIHHPETQPLVTNRLIRNISFDFVEDPAAQEVFLSAETIQYLQQHITVKTRPLTDDDRLLRARAFLQACQWFGLAERFAESMQLLCYVRAWRPMGQSQKLNTSSPLQMSDQDISDLQQQNHQDCEFYRFACRLFDERFGQMKAQLETLRSNEQETLDDLLDVHYQRHQDVELSAHVDYRFNQVLQGQQWHRREFLDEEQGYFRWTGPGPVADIDFWVQPGDYQLSIRIINATSEALLDELVLAVNGQQLEWHSREQGVVRVLTATCRSSWIADNGLLRLSLTCADMCSHREAFGTDDERLVGVAVHWIQLTHVG</sequence>
<keyword evidence="2" id="KW-1185">Reference proteome</keyword>
<evidence type="ECO:0000313" key="2">
    <source>
        <dbReference type="Proteomes" id="UP001595533"/>
    </source>
</evidence>
<dbReference type="Proteomes" id="UP001595533">
    <property type="component" value="Unassembled WGS sequence"/>
</dbReference>
<evidence type="ECO:0008006" key="3">
    <source>
        <dbReference type="Google" id="ProtNLM"/>
    </source>
</evidence>
<dbReference type="RefSeq" id="WP_077410915.1">
    <property type="nucleotide sequence ID" value="NZ_JBHRTS010000005.1"/>
</dbReference>
<comment type="caution">
    <text evidence="1">The sequence shown here is derived from an EMBL/GenBank/DDBJ whole genome shotgun (WGS) entry which is preliminary data.</text>
</comment>
<protein>
    <recommendedName>
        <fullName evidence="3">Sulfotransferase family protein</fullName>
    </recommendedName>
</protein>
<reference evidence="2" key="1">
    <citation type="journal article" date="2019" name="Int. J. Syst. Evol. Microbiol.">
        <title>The Global Catalogue of Microorganisms (GCM) 10K type strain sequencing project: providing services to taxonomists for standard genome sequencing and annotation.</title>
        <authorList>
            <consortium name="The Broad Institute Genomics Platform"/>
            <consortium name="The Broad Institute Genome Sequencing Center for Infectious Disease"/>
            <person name="Wu L."/>
            <person name="Ma J."/>
        </authorList>
    </citation>
    <scope>NUCLEOTIDE SEQUENCE [LARGE SCALE GENOMIC DNA]</scope>
    <source>
        <strain evidence="2">KCTC 42953</strain>
    </source>
</reference>
<dbReference type="InterPro" id="IPR027417">
    <property type="entry name" value="P-loop_NTPase"/>
</dbReference>
<organism evidence="1 2">
    <name type="scientific">Marinicella sediminis</name>
    <dbReference type="NCBI Taxonomy" id="1792834"/>
    <lineage>
        <taxon>Bacteria</taxon>
        <taxon>Pseudomonadati</taxon>
        <taxon>Pseudomonadota</taxon>
        <taxon>Gammaproteobacteria</taxon>
        <taxon>Lysobacterales</taxon>
        <taxon>Marinicellaceae</taxon>
        <taxon>Marinicella</taxon>
    </lineage>
</organism>
<accession>A0ABV7JDD4</accession>